<dbReference type="PANTHER" id="PTHR43161:SF4">
    <property type="entry name" value="D-XYLULOSE REDUCTASE"/>
    <property type="match status" value="1"/>
</dbReference>
<feature type="compositionally biased region" description="Low complexity" evidence="9">
    <location>
        <begin position="23"/>
        <end position="48"/>
    </location>
</feature>
<feature type="domain" description="Alcohol dehydrogenase-like C-terminal" evidence="10">
    <location>
        <begin position="228"/>
        <end position="364"/>
    </location>
</feature>
<dbReference type="InterPro" id="IPR045306">
    <property type="entry name" value="SDH-like"/>
</dbReference>
<dbReference type="PANTHER" id="PTHR43161">
    <property type="entry name" value="SORBITOL DEHYDROGENASE"/>
    <property type="match status" value="1"/>
</dbReference>
<dbReference type="Gene3D" id="3.90.180.10">
    <property type="entry name" value="Medium-chain alcohol dehydrogenases, catalytic domain"/>
    <property type="match status" value="1"/>
</dbReference>
<accession>A0A8K0L9S9</accession>
<dbReference type="Pfam" id="PF08240">
    <property type="entry name" value="ADH_N"/>
    <property type="match status" value="1"/>
</dbReference>
<dbReference type="OrthoDB" id="2148442at2759"/>
<feature type="region of interest" description="Disordered" evidence="9">
    <location>
        <begin position="23"/>
        <end position="69"/>
    </location>
</feature>
<sequence>MSPLLNTPPLPTTSLAPTITTTVSISHTPSPKPSGTTTTITTNPPLSSFTPNPALHTSPSHDVYLAPSPPLTPAPTDVVLHMHTNGICGSDLHLSHAGRIGDLVVREAHCLGHEGAGRVVWVGDAVRCLRIGDRVAVEPGVPCHEHGCEWCSGGEYNLCPEVRFSGVPPFTGSIRRWHVHDARYLHKLPEGMGWGEGALLEPLSVVLHAFERSHVRLGEPVLVAGAGPIGLIALAAARASGCWPLVVTDLDEGRLRFAEGFVKGARGVRVEMGEAAEETGRNVQAVFKEMGAPAPRVSFECVGMASSVSACLWGTRRGGEVMVIGVGKDTMDGLPFMQASMAEIDLKFINRYHHSWPYAIRLMQSGCIDLKPLVTHKFKLEEAVKAIETASDRTQASIKVHIIDDDPDEEEQATPANGGA</sequence>
<dbReference type="InterPro" id="IPR002328">
    <property type="entry name" value="ADH_Zn_CS"/>
</dbReference>
<evidence type="ECO:0000313" key="13">
    <source>
        <dbReference type="Proteomes" id="UP000809789"/>
    </source>
</evidence>
<comment type="cofactor">
    <cofactor evidence="1 8">
        <name>Zn(2+)</name>
        <dbReference type="ChEBI" id="CHEBI:29105"/>
    </cofactor>
</comment>
<dbReference type="SUPFAM" id="SSF50129">
    <property type="entry name" value="GroES-like"/>
    <property type="match status" value="1"/>
</dbReference>
<dbReference type="GO" id="GO:0006062">
    <property type="term" value="P:sorbitol catabolic process"/>
    <property type="evidence" value="ECO:0007669"/>
    <property type="project" value="TreeGrafter"/>
</dbReference>
<dbReference type="GO" id="GO:0003939">
    <property type="term" value="F:L-iditol 2-dehydrogenase (NAD+) activity"/>
    <property type="evidence" value="ECO:0007669"/>
    <property type="project" value="TreeGrafter"/>
</dbReference>
<dbReference type="Gene3D" id="3.40.50.720">
    <property type="entry name" value="NAD(P)-binding Rossmann-like Domain"/>
    <property type="match status" value="1"/>
</dbReference>
<proteinExistence type="inferred from homology"/>
<name>A0A8K0L9S9_9PEZI</name>
<dbReference type="InterPro" id="IPR013149">
    <property type="entry name" value="ADH-like_C"/>
</dbReference>
<feature type="domain" description="Alcohol dehydrogenase-like N-terminal" evidence="11">
    <location>
        <begin position="75"/>
        <end position="190"/>
    </location>
</feature>
<gene>
    <name evidence="12" type="ORF">KVT40_000697</name>
</gene>
<evidence type="ECO:0000256" key="2">
    <source>
        <dbReference type="ARBA" id="ARBA00004921"/>
    </source>
</evidence>
<evidence type="ECO:0000256" key="7">
    <source>
        <dbReference type="ARBA" id="ARBA00023027"/>
    </source>
</evidence>
<keyword evidence="13" id="KW-1185">Reference proteome</keyword>
<keyword evidence="5 8" id="KW-0862">Zinc</keyword>
<comment type="similarity">
    <text evidence="3 8">Belongs to the zinc-containing alcohol dehydrogenase family.</text>
</comment>
<keyword evidence="7" id="KW-0520">NAD</keyword>
<comment type="pathway">
    <text evidence="2">Carbohydrate degradation.</text>
</comment>
<evidence type="ECO:0000256" key="3">
    <source>
        <dbReference type="ARBA" id="ARBA00008072"/>
    </source>
</evidence>
<dbReference type="InterPro" id="IPR036291">
    <property type="entry name" value="NAD(P)-bd_dom_sf"/>
</dbReference>
<feature type="compositionally biased region" description="Polar residues" evidence="9">
    <location>
        <begin position="49"/>
        <end position="60"/>
    </location>
</feature>
<keyword evidence="6" id="KW-0560">Oxidoreductase</keyword>
<evidence type="ECO:0000256" key="9">
    <source>
        <dbReference type="SAM" id="MobiDB-lite"/>
    </source>
</evidence>
<evidence type="ECO:0000256" key="4">
    <source>
        <dbReference type="ARBA" id="ARBA00022723"/>
    </source>
</evidence>
<evidence type="ECO:0000256" key="6">
    <source>
        <dbReference type="ARBA" id="ARBA00023002"/>
    </source>
</evidence>
<evidence type="ECO:0000259" key="10">
    <source>
        <dbReference type="Pfam" id="PF00107"/>
    </source>
</evidence>
<dbReference type="InterPro" id="IPR013154">
    <property type="entry name" value="ADH-like_N"/>
</dbReference>
<dbReference type="GO" id="GO:0008270">
    <property type="term" value="F:zinc ion binding"/>
    <property type="evidence" value="ECO:0007669"/>
    <property type="project" value="InterPro"/>
</dbReference>
<protein>
    <recommendedName>
        <fullName evidence="14">L-arabinitol 4-dehydrogenase</fullName>
    </recommendedName>
</protein>
<organism evidence="12 13">
    <name type="scientific">Elsinoe batatas</name>
    <dbReference type="NCBI Taxonomy" id="2601811"/>
    <lineage>
        <taxon>Eukaryota</taxon>
        <taxon>Fungi</taxon>
        <taxon>Dikarya</taxon>
        <taxon>Ascomycota</taxon>
        <taxon>Pezizomycotina</taxon>
        <taxon>Dothideomycetes</taxon>
        <taxon>Dothideomycetidae</taxon>
        <taxon>Myriangiales</taxon>
        <taxon>Elsinoaceae</taxon>
        <taxon>Elsinoe</taxon>
    </lineage>
</organism>
<dbReference type="InterPro" id="IPR011032">
    <property type="entry name" value="GroES-like_sf"/>
</dbReference>
<dbReference type="AlphaFoldDB" id="A0A8K0L9S9"/>
<dbReference type="Proteomes" id="UP000809789">
    <property type="component" value="Unassembled WGS sequence"/>
</dbReference>
<evidence type="ECO:0000256" key="8">
    <source>
        <dbReference type="RuleBase" id="RU361277"/>
    </source>
</evidence>
<dbReference type="PROSITE" id="PS00059">
    <property type="entry name" value="ADH_ZINC"/>
    <property type="match status" value="1"/>
</dbReference>
<reference evidence="12" key="1">
    <citation type="submission" date="2021-07" db="EMBL/GenBank/DDBJ databases">
        <title>Elsinoe batatas strain:CRI-CJ2 Genome sequencing and assembly.</title>
        <authorList>
            <person name="Huang L."/>
        </authorList>
    </citation>
    <scope>NUCLEOTIDE SEQUENCE</scope>
    <source>
        <strain evidence="12">CRI-CJ2</strain>
    </source>
</reference>
<evidence type="ECO:0000313" key="12">
    <source>
        <dbReference type="EMBL" id="KAG8631557.1"/>
    </source>
</evidence>
<evidence type="ECO:0000256" key="1">
    <source>
        <dbReference type="ARBA" id="ARBA00001947"/>
    </source>
</evidence>
<dbReference type="SUPFAM" id="SSF51735">
    <property type="entry name" value="NAD(P)-binding Rossmann-fold domains"/>
    <property type="match status" value="1"/>
</dbReference>
<dbReference type="CDD" id="cd05285">
    <property type="entry name" value="sorbitol_DH"/>
    <property type="match status" value="1"/>
</dbReference>
<keyword evidence="4 8" id="KW-0479">Metal-binding</keyword>
<dbReference type="Pfam" id="PF00107">
    <property type="entry name" value="ADH_zinc_N"/>
    <property type="match status" value="1"/>
</dbReference>
<dbReference type="FunFam" id="3.40.50.720:FF:000068">
    <property type="entry name" value="Sorbitol dehydrogenase"/>
    <property type="match status" value="1"/>
</dbReference>
<evidence type="ECO:0008006" key="14">
    <source>
        <dbReference type="Google" id="ProtNLM"/>
    </source>
</evidence>
<comment type="caution">
    <text evidence="12">The sequence shown here is derived from an EMBL/GenBank/DDBJ whole genome shotgun (WGS) entry which is preliminary data.</text>
</comment>
<evidence type="ECO:0000259" key="11">
    <source>
        <dbReference type="Pfam" id="PF08240"/>
    </source>
</evidence>
<dbReference type="EMBL" id="JAESVG020000001">
    <property type="protein sequence ID" value="KAG8631557.1"/>
    <property type="molecule type" value="Genomic_DNA"/>
</dbReference>
<evidence type="ECO:0000256" key="5">
    <source>
        <dbReference type="ARBA" id="ARBA00022833"/>
    </source>
</evidence>